<evidence type="ECO:0000313" key="4">
    <source>
        <dbReference type="Proteomes" id="UP000267536"/>
    </source>
</evidence>
<protein>
    <submittedName>
        <fullName evidence="3">DUF3068 domain-containing protein</fullName>
    </submittedName>
</protein>
<feature type="compositionally biased region" description="Polar residues" evidence="1">
    <location>
        <begin position="193"/>
        <end position="209"/>
    </location>
</feature>
<keyword evidence="4" id="KW-1185">Reference proteome</keyword>
<name>A0A3N4G9P1_9ACTN</name>
<evidence type="ECO:0000256" key="1">
    <source>
        <dbReference type="SAM" id="MobiDB-lite"/>
    </source>
</evidence>
<dbReference type="Proteomes" id="UP000267536">
    <property type="component" value="Unassembled WGS sequence"/>
</dbReference>
<dbReference type="RefSeq" id="WP_123931108.1">
    <property type="nucleotide sequence ID" value="NZ_JBPSDP010000010.1"/>
</dbReference>
<evidence type="ECO:0000313" key="3">
    <source>
        <dbReference type="EMBL" id="RPA58975.1"/>
    </source>
</evidence>
<dbReference type="EMBL" id="RKMH01000010">
    <property type="protein sequence ID" value="RPA58975.1"/>
    <property type="molecule type" value="Genomic_DNA"/>
</dbReference>
<gene>
    <name evidence="3" type="ORF">EF294_14145</name>
</gene>
<keyword evidence="2" id="KW-0472">Membrane</keyword>
<keyword evidence="2" id="KW-1133">Transmembrane helix</keyword>
<feature type="region of interest" description="Disordered" evidence="1">
    <location>
        <begin position="179"/>
        <end position="211"/>
    </location>
</feature>
<organism evidence="3 4">
    <name type="scientific">Gordonia oryzae</name>
    <dbReference type="NCBI Taxonomy" id="2487349"/>
    <lineage>
        <taxon>Bacteria</taxon>
        <taxon>Bacillati</taxon>
        <taxon>Actinomycetota</taxon>
        <taxon>Actinomycetes</taxon>
        <taxon>Mycobacteriales</taxon>
        <taxon>Gordoniaceae</taxon>
        <taxon>Gordonia</taxon>
    </lineage>
</organism>
<keyword evidence="2" id="KW-0812">Transmembrane</keyword>
<reference evidence="3 4" key="1">
    <citation type="submission" date="2018-11" db="EMBL/GenBank/DDBJ databases">
        <title>Draft genome sequence of Gordonia sp. RS15-1S isolated from rice stems.</title>
        <authorList>
            <person name="Muangham S."/>
        </authorList>
    </citation>
    <scope>NUCLEOTIDE SEQUENCE [LARGE SCALE GENOMIC DNA]</scope>
    <source>
        <strain evidence="3 4">RS15-1S</strain>
    </source>
</reference>
<dbReference type="Pfam" id="PF11271">
    <property type="entry name" value="PorA"/>
    <property type="match status" value="1"/>
</dbReference>
<accession>A0A3N4G9P1</accession>
<feature type="transmembrane region" description="Helical" evidence="2">
    <location>
        <begin position="20"/>
        <end position="45"/>
    </location>
</feature>
<dbReference type="AlphaFoldDB" id="A0A3N4G9P1"/>
<sequence>MPEPGADDRPRPSRWSTRDLLGPTIIFLGGFLLAAALALPTLLVAQLELIPLSTDVTTVATSIPTGDQGAVQASSGSRSPTPTATILDRCSLNTRTARTLPATLVRQQRVVAVRPADKRVITLQAGTSVQGDRIWLDGRIADADAARPGSGVPPASGESACTDPTLSAFRDRVTLSRRSATPALGTADLGAESTGSQGNSEIQYDSTTVPVPAPDRTGYTYVLPFGVSVAEHTFFDPTTRRSVALIPQGDAQVDGRSAQRFVAEVPDTDLDTTRSGVPDGVPPTRITRPASWFGVGGDPARQLTATLHQRSRWELSVDTSTGTILDERVTIDQAYRLPDPAFANYRLTNLQATFAYDDATRRRLSDLAGSLSTPLVIWGRVVPIVAAALGVVAVVGGLVLTVGSPRAGE</sequence>
<feature type="transmembrane region" description="Helical" evidence="2">
    <location>
        <begin position="381"/>
        <end position="403"/>
    </location>
</feature>
<proteinExistence type="predicted"/>
<dbReference type="InterPro" id="IPR021424">
    <property type="entry name" value="PorA"/>
</dbReference>
<evidence type="ECO:0000256" key="2">
    <source>
        <dbReference type="SAM" id="Phobius"/>
    </source>
</evidence>
<dbReference type="OrthoDB" id="153031at2"/>
<comment type="caution">
    <text evidence="3">The sequence shown here is derived from an EMBL/GenBank/DDBJ whole genome shotgun (WGS) entry which is preliminary data.</text>
</comment>